<dbReference type="VEuPathDB" id="FungiDB:CH63R_12592"/>
<comment type="caution">
    <text evidence="2">The sequence shown here is derived from an EMBL/GenBank/DDBJ whole genome shotgun (WGS) entry which is preliminary data.</text>
</comment>
<dbReference type="AlphaFoldDB" id="A0A1B7XUM5"/>
<dbReference type="RefSeq" id="XP_018151983.1">
    <property type="nucleotide sequence ID" value="XM_018307566.1"/>
</dbReference>
<sequence length="237" mass="25038">MFQHKRSSHYRPTPTSPNQTPARGAGNAPARSPPPAPFATSHPHVTHRLAKKPSHTASSLDSPCYPPLTHSTHNYESRAKRQNSPVVPRGETTPIPSCQPSRVFYAATCITPAETPPTPPSPPTPPTPATTVPECHLPHRNKLPSLPATRLQLPSGSVPPSPSLPPSARHTPTLPKQAGFASPTNSLVLFRRIVDCAAALRARLTEPPSVAEGTVHTRGPPPSQAAQVSPEGLEAAG</sequence>
<reference evidence="3" key="1">
    <citation type="journal article" date="2017" name="BMC Genomics">
        <title>Gapless genome assembly of Colletotrichum higginsianum reveals chromosome structure and association of transposable elements with secondary metabolite gene clusters.</title>
        <authorList>
            <person name="Dallery J.-F."/>
            <person name="Lapalu N."/>
            <person name="Zampounis A."/>
            <person name="Pigne S."/>
            <person name="Luyten I."/>
            <person name="Amselem J."/>
            <person name="Wittenberg A.H.J."/>
            <person name="Zhou S."/>
            <person name="de Queiroz M.V."/>
            <person name="Robin G.P."/>
            <person name="Auger A."/>
            <person name="Hainaut M."/>
            <person name="Henrissat B."/>
            <person name="Kim K.-T."/>
            <person name="Lee Y.-H."/>
            <person name="Lespinet O."/>
            <person name="Schwartz D.C."/>
            <person name="Thon M.R."/>
            <person name="O'Connell R.J."/>
        </authorList>
    </citation>
    <scope>NUCLEOTIDE SEQUENCE [LARGE SCALE GENOMIC DNA]</scope>
    <source>
        <strain evidence="3">IMI 349063</strain>
    </source>
</reference>
<keyword evidence="3" id="KW-1185">Reference proteome</keyword>
<accession>A0A1B7XUM5</accession>
<feature type="region of interest" description="Disordered" evidence="1">
    <location>
        <begin position="204"/>
        <end position="237"/>
    </location>
</feature>
<dbReference type="GeneID" id="28871673"/>
<feature type="region of interest" description="Disordered" evidence="1">
    <location>
        <begin position="111"/>
        <end position="181"/>
    </location>
</feature>
<evidence type="ECO:0000313" key="3">
    <source>
        <dbReference type="Proteomes" id="UP000092177"/>
    </source>
</evidence>
<gene>
    <name evidence="2" type="ORF">CH63R_12592</name>
</gene>
<dbReference type="Proteomes" id="UP000092177">
    <property type="component" value="Chromosome 9"/>
</dbReference>
<feature type="compositionally biased region" description="Basic residues" evidence="1">
    <location>
        <begin position="44"/>
        <end position="54"/>
    </location>
</feature>
<evidence type="ECO:0000256" key="1">
    <source>
        <dbReference type="SAM" id="MobiDB-lite"/>
    </source>
</evidence>
<protein>
    <submittedName>
        <fullName evidence="2">Uncharacterized protein</fullName>
    </submittedName>
</protein>
<dbReference type="EMBL" id="LTAN01000009">
    <property type="protein sequence ID" value="OBR03465.1"/>
    <property type="molecule type" value="Genomic_DNA"/>
</dbReference>
<feature type="region of interest" description="Disordered" evidence="1">
    <location>
        <begin position="1"/>
        <end position="99"/>
    </location>
</feature>
<proteinExistence type="predicted"/>
<evidence type="ECO:0000313" key="2">
    <source>
        <dbReference type="EMBL" id="OBR03465.1"/>
    </source>
</evidence>
<organism evidence="2 3">
    <name type="scientific">Colletotrichum higginsianum (strain IMI 349063)</name>
    <name type="common">Crucifer anthracnose fungus</name>
    <dbReference type="NCBI Taxonomy" id="759273"/>
    <lineage>
        <taxon>Eukaryota</taxon>
        <taxon>Fungi</taxon>
        <taxon>Dikarya</taxon>
        <taxon>Ascomycota</taxon>
        <taxon>Pezizomycotina</taxon>
        <taxon>Sordariomycetes</taxon>
        <taxon>Hypocreomycetidae</taxon>
        <taxon>Glomerellales</taxon>
        <taxon>Glomerellaceae</taxon>
        <taxon>Colletotrichum</taxon>
        <taxon>Colletotrichum destructivum species complex</taxon>
    </lineage>
</organism>
<feature type="compositionally biased region" description="Pro residues" evidence="1">
    <location>
        <begin position="114"/>
        <end position="128"/>
    </location>
</feature>
<feature type="compositionally biased region" description="Low complexity" evidence="1">
    <location>
        <begin position="20"/>
        <end position="30"/>
    </location>
</feature>
<name>A0A1B7XUM5_COLHI</name>
<dbReference type="KEGG" id="chig:CH63R_12592"/>